<evidence type="ECO:0000256" key="2">
    <source>
        <dbReference type="SAM" id="SignalP"/>
    </source>
</evidence>
<evidence type="ECO:0000313" key="4">
    <source>
        <dbReference type="EMBL" id="TWR24883.1"/>
    </source>
</evidence>
<feature type="transmembrane region" description="Helical" evidence="1">
    <location>
        <begin position="93"/>
        <end position="118"/>
    </location>
</feature>
<dbReference type="Pfam" id="PF13559">
    <property type="entry name" value="DUF4129"/>
    <property type="match status" value="1"/>
</dbReference>
<proteinExistence type="predicted"/>
<dbReference type="Proteomes" id="UP000318010">
    <property type="component" value="Unassembled WGS sequence"/>
</dbReference>
<reference evidence="4 5" key="1">
    <citation type="submission" date="2019-07" db="EMBL/GenBank/DDBJ databases">
        <authorList>
            <person name="Kim J."/>
        </authorList>
    </citation>
    <scope>NUCLEOTIDE SEQUENCE [LARGE SCALE GENOMIC DNA]</scope>
    <source>
        <strain evidence="4 5">MJ1a</strain>
    </source>
</reference>
<feature type="domain" description="Protein-glutamine gamma-glutamyltransferase-like C-terminal" evidence="3">
    <location>
        <begin position="171"/>
        <end position="234"/>
    </location>
</feature>
<keyword evidence="1" id="KW-1133">Transmembrane helix</keyword>
<dbReference type="OrthoDB" id="5491447at2"/>
<evidence type="ECO:0000313" key="5">
    <source>
        <dbReference type="Proteomes" id="UP000318010"/>
    </source>
</evidence>
<comment type="caution">
    <text evidence="4">The sequence shown here is derived from an EMBL/GenBank/DDBJ whole genome shotgun (WGS) entry which is preliminary data.</text>
</comment>
<keyword evidence="5" id="KW-1185">Reference proteome</keyword>
<keyword evidence="2" id="KW-0732">Signal</keyword>
<name>A0A563U024_9SPHI</name>
<evidence type="ECO:0000259" key="3">
    <source>
        <dbReference type="Pfam" id="PF13559"/>
    </source>
</evidence>
<evidence type="ECO:0000256" key="1">
    <source>
        <dbReference type="SAM" id="Phobius"/>
    </source>
</evidence>
<accession>A0A563U024</accession>
<dbReference type="EMBL" id="VOEI01000005">
    <property type="protein sequence ID" value="TWR24883.1"/>
    <property type="molecule type" value="Genomic_DNA"/>
</dbReference>
<dbReference type="RefSeq" id="WP_146272295.1">
    <property type="nucleotide sequence ID" value="NZ_VOEI01000005.1"/>
</dbReference>
<protein>
    <submittedName>
        <fullName evidence="4">DUF4129 domain-containing protein</fullName>
    </submittedName>
</protein>
<dbReference type="InterPro" id="IPR025403">
    <property type="entry name" value="TgpA-like_C"/>
</dbReference>
<feature type="chain" id="PRO_5021989183" evidence="2">
    <location>
        <begin position="19"/>
        <end position="246"/>
    </location>
</feature>
<organism evidence="4 5">
    <name type="scientific">Mucilaginibacter achroorhodeus</name>
    <dbReference type="NCBI Taxonomy" id="2599294"/>
    <lineage>
        <taxon>Bacteria</taxon>
        <taxon>Pseudomonadati</taxon>
        <taxon>Bacteroidota</taxon>
        <taxon>Sphingobacteriia</taxon>
        <taxon>Sphingobacteriales</taxon>
        <taxon>Sphingobacteriaceae</taxon>
        <taxon>Mucilaginibacter</taxon>
    </lineage>
</organism>
<sequence length="246" mass="28122">MRYLLLIFLLLTASIANAKPDTIAAKKVPAVIRLDTASVTLRHIDTAAINNYKKQKEFIYKDDYSGPSLWTRFWRWFWSLFDWGKTKTGYSNFWKWAGVLIKYIIMIGGIAALILVILKSAGIDINIFRKGARKAGIAYTELDENIHEIDFEKDIETAASAGNYKLAVRLLYLRALKQLSDNNLIDWQPNKTNQAYVQELNNNPAQGPFKNITRQFEYVWYGDFAVTGSGYSQITKLFADFKGGRP</sequence>
<gene>
    <name evidence="4" type="ORF">FPZ42_14060</name>
</gene>
<keyword evidence="1" id="KW-0472">Membrane</keyword>
<keyword evidence="1" id="KW-0812">Transmembrane</keyword>
<feature type="signal peptide" evidence="2">
    <location>
        <begin position="1"/>
        <end position="18"/>
    </location>
</feature>
<dbReference type="AlphaFoldDB" id="A0A563U024"/>